<dbReference type="Pfam" id="PF13426">
    <property type="entry name" value="PAS_9"/>
    <property type="match status" value="1"/>
</dbReference>
<feature type="transmembrane region" description="Helical" evidence="15">
    <location>
        <begin position="16"/>
        <end position="34"/>
    </location>
</feature>
<dbReference type="OrthoDB" id="9801651at2"/>
<dbReference type="GO" id="GO:0016020">
    <property type="term" value="C:membrane"/>
    <property type="evidence" value="ECO:0007669"/>
    <property type="project" value="UniProtKB-SubCell"/>
</dbReference>
<evidence type="ECO:0000256" key="12">
    <source>
        <dbReference type="ARBA" id="ARBA00023136"/>
    </source>
</evidence>
<dbReference type="PANTHER" id="PTHR45339:SF1">
    <property type="entry name" value="HYBRID SIGNAL TRANSDUCTION HISTIDINE KINASE J"/>
    <property type="match status" value="1"/>
</dbReference>
<evidence type="ECO:0000256" key="14">
    <source>
        <dbReference type="SAM" id="Coils"/>
    </source>
</evidence>
<keyword evidence="5 21" id="KW-0808">Transferase</keyword>
<dbReference type="InterPro" id="IPR001789">
    <property type="entry name" value="Sig_transdc_resp-reg_receiver"/>
</dbReference>
<evidence type="ECO:0000256" key="11">
    <source>
        <dbReference type="ARBA" id="ARBA00023012"/>
    </source>
</evidence>
<dbReference type="CDD" id="cd00082">
    <property type="entry name" value="HisKA"/>
    <property type="match status" value="1"/>
</dbReference>
<feature type="transmembrane region" description="Helical" evidence="15">
    <location>
        <begin position="270"/>
        <end position="292"/>
    </location>
</feature>
<dbReference type="GO" id="GO:0005524">
    <property type="term" value="F:ATP binding"/>
    <property type="evidence" value="ECO:0007669"/>
    <property type="project" value="UniProtKB-KW"/>
</dbReference>
<evidence type="ECO:0000256" key="6">
    <source>
        <dbReference type="ARBA" id="ARBA00022692"/>
    </source>
</evidence>
<feature type="domain" description="Histidine kinase" evidence="16">
    <location>
        <begin position="457"/>
        <end position="676"/>
    </location>
</feature>
<dbReference type="InterPro" id="IPR003661">
    <property type="entry name" value="HisK_dim/P_dom"/>
</dbReference>
<dbReference type="InterPro" id="IPR004358">
    <property type="entry name" value="Sig_transdc_His_kin-like_C"/>
</dbReference>
<dbReference type="InterPro" id="IPR035965">
    <property type="entry name" value="PAS-like_dom_sf"/>
</dbReference>
<gene>
    <name evidence="21" type="primary">luxQ_3</name>
    <name evidence="21" type="ORF">TRIHO_31390</name>
</gene>
<keyword evidence="10 15" id="KW-1133">Transmembrane helix</keyword>
<dbReference type="SMART" id="SM00448">
    <property type="entry name" value="REC"/>
    <property type="match status" value="1"/>
</dbReference>
<keyword evidence="7" id="KW-0547">Nucleotide-binding</keyword>
<evidence type="ECO:0000313" key="21">
    <source>
        <dbReference type="EMBL" id="KUP91956.1"/>
    </source>
</evidence>
<dbReference type="Proteomes" id="UP000068382">
    <property type="component" value="Unassembled WGS sequence"/>
</dbReference>
<dbReference type="AlphaFoldDB" id="A0A132BUT4"/>
<evidence type="ECO:0000256" key="15">
    <source>
        <dbReference type="SAM" id="Phobius"/>
    </source>
</evidence>
<dbReference type="GO" id="GO:0016787">
    <property type="term" value="F:hydrolase activity"/>
    <property type="evidence" value="ECO:0007669"/>
    <property type="project" value="UniProtKB-KW"/>
</dbReference>
<evidence type="ECO:0000256" key="9">
    <source>
        <dbReference type="ARBA" id="ARBA00022840"/>
    </source>
</evidence>
<comment type="subcellular location">
    <subcellularLocation>
        <location evidence="2">Membrane</location>
    </subcellularLocation>
</comment>
<feature type="domain" description="PAS" evidence="18">
    <location>
        <begin position="313"/>
        <end position="384"/>
    </location>
</feature>
<feature type="domain" description="PAC" evidence="19">
    <location>
        <begin position="385"/>
        <end position="439"/>
    </location>
</feature>
<dbReference type="InterPro" id="IPR005467">
    <property type="entry name" value="His_kinase_dom"/>
</dbReference>
<dbReference type="InterPro" id="IPR042240">
    <property type="entry name" value="CHASE_sf"/>
</dbReference>
<dbReference type="InterPro" id="IPR036890">
    <property type="entry name" value="HATPase_C_sf"/>
</dbReference>
<dbReference type="Pfam" id="PF03924">
    <property type="entry name" value="CHASE"/>
    <property type="match status" value="1"/>
</dbReference>
<dbReference type="FunFam" id="3.30.565.10:FF:000078">
    <property type="entry name" value="Two-component sensor histidine kinase"/>
    <property type="match status" value="1"/>
</dbReference>
<dbReference type="SUPFAM" id="SSF55874">
    <property type="entry name" value="ATPase domain of HSP90 chaperone/DNA topoisomerase II/histidine kinase"/>
    <property type="match status" value="1"/>
</dbReference>
<evidence type="ECO:0000256" key="13">
    <source>
        <dbReference type="PROSITE-ProRule" id="PRU00169"/>
    </source>
</evidence>
<feature type="coiled-coil region" evidence="14">
    <location>
        <begin position="430"/>
        <end position="457"/>
    </location>
</feature>
<keyword evidence="8 21" id="KW-0418">Kinase</keyword>
<dbReference type="NCBIfam" id="TIGR00229">
    <property type="entry name" value="sensory_box"/>
    <property type="match status" value="1"/>
</dbReference>
<dbReference type="SUPFAM" id="SSF52172">
    <property type="entry name" value="CheY-like"/>
    <property type="match status" value="1"/>
</dbReference>
<evidence type="ECO:0000256" key="3">
    <source>
        <dbReference type="ARBA" id="ARBA00012438"/>
    </source>
</evidence>
<reference evidence="21 22" key="1">
    <citation type="submission" date="2015-12" db="EMBL/GenBank/DDBJ databases">
        <title>Genome sequence of the marine Rhodobacteraceae strain O3.65, Candidatus Tritonibacter horizontis.</title>
        <authorList>
            <person name="Poehlein A."/>
            <person name="Giebel H.A."/>
            <person name="Voget S."/>
            <person name="Brinkhoff T."/>
        </authorList>
    </citation>
    <scope>NUCLEOTIDE SEQUENCE [LARGE SCALE GENOMIC DNA]</scope>
    <source>
        <strain evidence="21 22">O3.65</strain>
    </source>
</reference>
<dbReference type="SMART" id="SM00091">
    <property type="entry name" value="PAS"/>
    <property type="match status" value="1"/>
</dbReference>
<evidence type="ECO:0000256" key="4">
    <source>
        <dbReference type="ARBA" id="ARBA00022553"/>
    </source>
</evidence>
<keyword evidence="11" id="KW-0902">Two-component regulatory system</keyword>
<evidence type="ECO:0000313" key="22">
    <source>
        <dbReference type="Proteomes" id="UP000068382"/>
    </source>
</evidence>
<evidence type="ECO:0000256" key="1">
    <source>
        <dbReference type="ARBA" id="ARBA00000085"/>
    </source>
</evidence>
<dbReference type="InterPro" id="IPR000700">
    <property type="entry name" value="PAS-assoc_C"/>
</dbReference>
<dbReference type="CDD" id="cd16922">
    <property type="entry name" value="HATPase_EvgS-ArcB-TorS-like"/>
    <property type="match status" value="1"/>
</dbReference>
<dbReference type="Gene3D" id="1.10.287.130">
    <property type="match status" value="1"/>
</dbReference>
<keyword evidence="6 15" id="KW-0812">Transmembrane</keyword>
<keyword evidence="12 15" id="KW-0472">Membrane</keyword>
<dbReference type="Gene3D" id="3.30.450.20">
    <property type="entry name" value="PAS domain"/>
    <property type="match status" value="1"/>
</dbReference>
<evidence type="ECO:0000256" key="7">
    <source>
        <dbReference type="ARBA" id="ARBA00022741"/>
    </source>
</evidence>
<dbReference type="FunFam" id="1.10.287.130:FF:000038">
    <property type="entry name" value="Sensory transduction histidine kinase"/>
    <property type="match status" value="1"/>
</dbReference>
<dbReference type="Pfam" id="PF02518">
    <property type="entry name" value="HATPase_c"/>
    <property type="match status" value="1"/>
</dbReference>
<dbReference type="InterPro" id="IPR036097">
    <property type="entry name" value="HisK_dim/P_sf"/>
</dbReference>
<keyword evidence="22" id="KW-1185">Reference proteome</keyword>
<dbReference type="PROSITE" id="PS50839">
    <property type="entry name" value="CHASE"/>
    <property type="match status" value="1"/>
</dbReference>
<dbReference type="GO" id="GO:0000155">
    <property type="term" value="F:phosphorelay sensor kinase activity"/>
    <property type="evidence" value="ECO:0007669"/>
    <property type="project" value="InterPro"/>
</dbReference>
<dbReference type="Pfam" id="PF00072">
    <property type="entry name" value="Response_reg"/>
    <property type="match status" value="1"/>
</dbReference>
<evidence type="ECO:0000259" key="19">
    <source>
        <dbReference type="PROSITE" id="PS50113"/>
    </source>
</evidence>
<dbReference type="EC" id="2.7.13.3" evidence="3"/>
<dbReference type="SUPFAM" id="SSF55785">
    <property type="entry name" value="PYP-like sensor domain (PAS domain)"/>
    <property type="match status" value="1"/>
</dbReference>
<evidence type="ECO:0000259" key="16">
    <source>
        <dbReference type="PROSITE" id="PS50109"/>
    </source>
</evidence>
<dbReference type="Gene3D" id="3.30.565.10">
    <property type="entry name" value="Histidine kinase-like ATPase, C-terminal domain"/>
    <property type="match status" value="1"/>
</dbReference>
<dbReference type="CDD" id="cd17546">
    <property type="entry name" value="REC_hyHK_CKI1_RcsC-like"/>
    <property type="match status" value="1"/>
</dbReference>
<dbReference type="Pfam" id="PF00512">
    <property type="entry name" value="HisKA"/>
    <property type="match status" value="1"/>
</dbReference>
<dbReference type="InterPro" id="IPR003594">
    <property type="entry name" value="HATPase_dom"/>
</dbReference>
<organism evidence="21 22">
    <name type="scientific">Tritonibacter horizontis</name>
    <dbReference type="NCBI Taxonomy" id="1768241"/>
    <lineage>
        <taxon>Bacteria</taxon>
        <taxon>Pseudomonadati</taxon>
        <taxon>Pseudomonadota</taxon>
        <taxon>Alphaproteobacteria</taxon>
        <taxon>Rhodobacterales</taxon>
        <taxon>Paracoccaceae</taxon>
        <taxon>Tritonibacter</taxon>
    </lineage>
</organism>
<dbReference type="Gene3D" id="3.30.450.350">
    <property type="entry name" value="CHASE domain"/>
    <property type="match status" value="1"/>
</dbReference>
<dbReference type="SUPFAM" id="SSF47384">
    <property type="entry name" value="Homodimeric domain of signal transducing histidine kinase"/>
    <property type="match status" value="1"/>
</dbReference>
<dbReference type="InterPro" id="IPR011006">
    <property type="entry name" value="CheY-like_superfamily"/>
</dbReference>
<dbReference type="RefSeq" id="WP_068245678.1">
    <property type="nucleotide sequence ID" value="NZ_LPUY01000080.1"/>
</dbReference>
<evidence type="ECO:0000256" key="10">
    <source>
        <dbReference type="ARBA" id="ARBA00022989"/>
    </source>
</evidence>
<name>A0A132BUT4_9RHOB</name>
<feature type="domain" description="Response regulatory" evidence="17">
    <location>
        <begin position="699"/>
        <end position="814"/>
    </location>
</feature>
<proteinExistence type="predicted"/>
<feature type="domain" description="CHASE" evidence="20">
    <location>
        <begin position="111"/>
        <end position="251"/>
    </location>
</feature>
<dbReference type="InterPro" id="IPR006189">
    <property type="entry name" value="CHASE_dom"/>
</dbReference>
<dbReference type="PANTHER" id="PTHR45339">
    <property type="entry name" value="HYBRID SIGNAL TRANSDUCTION HISTIDINE KINASE J"/>
    <property type="match status" value="1"/>
</dbReference>
<protein>
    <recommendedName>
        <fullName evidence="3">histidine kinase</fullName>
        <ecNumber evidence="3">2.7.13.3</ecNumber>
    </recommendedName>
</protein>
<evidence type="ECO:0000259" key="20">
    <source>
        <dbReference type="PROSITE" id="PS50839"/>
    </source>
</evidence>
<dbReference type="PRINTS" id="PR00344">
    <property type="entry name" value="BCTRLSENSOR"/>
</dbReference>
<dbReference type="CDD" id="cd00130">
    <property type="entry name" value="PAS"/>
    <property type="match status" value="1"/>
</dbReference>
<dbReference type="Gene3D" id="3.40.50.2300">
    <property type="match status" value="1"/>
</dbReference>
<dbReference type="EMBL" id="LPUY01000080">
    <property type="protein sequence ID" value="KUP91956.1"/>
    <property type="molecule type" value="Genomic_DNA"/>
</dbReference>
<dbReference type="PROSITE" id="PS50112">
    <property type="entry name" value="PAS"/>
    <property type="match status" value="1"/>
</dbReference>
<evidence type="ECO:0000256" key="5">
    <source>
        <dbReference type="ARBA" id="ARBA00022679"/>
    </source>
</evidence>
<evidence type="ECO:0000259" key="17">
    <source>
        <dbReference type="PROSITE" id="PS50110"/>
    </source>
</evidence>
<accession>A0A132BUT4</accession>
<comment type="caution">
    <text evidence="21">The sequence shown here is derived from an EMBL/GenBank/DDBJ whole genome shotgun (WGS) entry which is preliminary data.</text>
</comment>
<evidence type="ECO:0000259" key="18">
    <source>
        <dbReference type="PROSITE" id="PS50112"/>
    </source>
</evidence>
<feature type="modified residue" description="4-aspartylphosphate" evidence="13">
    <location>
        <position position="748"/>
    </location>
</feature>
<dbReference type="PROSITE" id="PS50113">
    <property type="entry name" value="PAC"/>
    <property type="match status" value="1"/>
</dbReference>
<keyword evidence="21" id="KW-0378">Hydrolase</keyword>
<evidence type="ECO:0000256" key="2">
    <source>
        <dbReference type="ARBA" id="ARBA00004370"/>
    </source>
</evidence>
<sequence length="826" mass="90382">MPKLVRALVQAVGNRTYLPTWIALLVVITALLFAEAQNRTIHMQRVRADVLNEAGLIRSRLEGYLNADIQLVKGLVAVLTAHPEMTQDRFSEIASYAIENKSEILNIAVAPNLVVEMVHPYEANKAVLGLDYKENDAQREAALRMRDSGEMVLAGPVNLVQGGIGFIGRFPIFVGHGAERQFWGMVSAVIDAAALYRAAGVIGEEMTLDIALTGRDGTGGQGGLFFGDAEIYTQQPIMMDIALPTGGWQMAAIPKGGWPEQPPNLLQLRLILIVAGILIVVPTFIASHLSAIRRRTIRTLRKREQELEHKQVELEQLSTVAQNASDSIVLTDANAQIIWANEAFSRMTSYTLAEAMGKSPAQLLNGPETDMDTVRAIAEHLKQGKRYRTEILNYTKTGEMIWVDTHLVPVLDDAGDVRMVIGIERDVTQSKRHAAELAEAKRAAEQADRAKSEFLANMSHEIRTPMNGIIGMSDLLAEADLPSEEQQQVEIIRTSSKALLKIINDILDLSRLESGKLTLSEIDFDLEQCIESAVDVLRPVAREKGLKLNVTYGDNLPQQVRADDGRLRQVLVNLIGNAVKFTAKGRVDVRVLRSVGDPYNITVDVEDTGIGLTREQRDNIFERFSQADAATTRAFGGTGLGLTISRYLAEQMGGGIVVHSAHGQGSCFSLQVQFKAAIGERERPDGVEVADLARLQGRRVLLAEDNRTNRLLIRKYLSGLAIELIEAQNGVEAIDLCAAYDPDLVLMDMSMPEMDGISATRAIRTLSIPQPPIIALTANAYASDREACLAAGMNSFLSKPINKKQLLSCMASVIADSEEERNAASA</sequence>
<dbReference type="InterPro" id="IPR001610">
    <property type="entry name" value="PAC"/>
</dbReference>
<dbReference type="SMART" id="SM00086">
    <property type="entry name" value="PAC"/>
    <property type="match status" value="1"/>
</dbReference>
<keyword evidence="4 13" id="KW-0597">Phosphoprotein</keyword>
<dbReference type="PROSITE" id="PS50109">
    <property type="entry name" value="HIS_KIN"/>
    <property type="match status" value="1"/>
</dbReference>
<keyword evidence="14" id="KW-0175">Coiled coil</keyword>
<dbReference type="SMART" id="SM01079">
    <property type="entry name" value="CHASE"/>
    <property type="match status" value="1"/>
</dbReference>
<evidence type="ECO:0000256" key="8">
    <source>
        <dbReference type="ARBA" id="ARBA00022777"/>
    </source>
</evidence>
<dbReference type="SMART" id="SM00388">
    <property type="entry name" value="HisKA"/>
    <property type="match status" value="1"/>
</dbReference>
<dbReference type="SMART" id="SM00387">
    <property type="entry name" value="HATPase_c"/>
    <property type="match status" value="1"/>
</dbReference>
<dbReference type="PROSITE" id="PS50110">
    <property type="entry name" value="RESPONSE_REGULATORY"/>
    <property type="match status" value="1"/>
</dbReference>
<dbReference type="PATRIC" id="fig|1768241.3.peg.3282"/>
<keyword evidence="9" id="KW-0067">ATP-binding</keyword>
<dbReference type="InterPro" id="IPR000014">
    <property type="entry name" value="PAS"/>
</dbReference>
<comment type="catalytic activity">
    <reaction evidence="1">
        <text>ATP + protein L-histidine = ADP + protein N-phospho-L-histidine.</text>
        <dbReference type="EC" id="2.7.13.3"/>
    </reaction>
</comment>